<sequence>MVPESVIAQKIKCGNLEVFQDFYKTNYKRLHNYATLFLSQSDEAEDVVQDAFINLWNKRASINVEQSIGGLLYRAIRNQCLNAIKHSKVKDKFIEFAKNYDSIDTVYREDFNLETSDSDTFYVYSQISKAIDELPQKRKEVYKLSKIEGQTHNEIAQQLDITTKGVERHITMANKALRAKLKHLKTAIFILTLLP</sequence>
<keyword evidence="4" id="KW-0804">Transcription</keyword>
<proteinExistence type="inferred from homology"/>
<gene>
    <name evidence="7" type="ORF">JIV24_11255</name>
</gene>
<dbReference type="Gene3D" id="1.10.1740.10">
    <property type="match status" value="1"/>
</dbReference>
<evidence type="ECO:0000313" key="7">
    <source>
        <dbReference type="EMBL" id="MBK3517910.1"/>
    </source>
</evidence>
<comment type="caution">
    <text evidence="7">The sequence shown here is derived from an EMBL/GenBank/DDBJ whole genome shotgun (WGS) entry which is preliminary data.</text>
</comment>
<dbReference type="PANTHER" id="PTHR43133">
    <property type="entry name" value="RNA POLYMERASE ECF-TYPE SIGMA FACTO"/>
    <property type="match status" value="1"/>
</dbReference>
<dbReference type="NCBIfam" id="TIGR02937">
    <property type="entry name" value="sigma70-ECF"/>
    <property type="match status" value="1"/>
</dbReference>
<dbReference type="NCBIfam" id="TIGR02985">
    <property type="entry name" value="Sig70_bacteroi1"/>
    <property type="match status" value="1"/>
</dbReference>
<comment type="similarity">
    <text evidence="1">Belongs to the sigma-70 factor family. ECF subfamily.</text>
</comment>
<evidence type="ECO:0000256" key="3">
    <source>
        <dbReference type="ARBA" id="ARBA00023082"/>
    </source>
</evidence>
<dbReference type="SUPFAM" id="SSF88659">
    <property type="entry name" value="Sigma3 and sigma4 domains of RNA polymerase sigma factors"/>
    <property type="match status" value="1"/>
</dbReference>
<dbReference type="InterPro" id="IPR013325">
    <property type="entry name" value="RNA_pol_sigma_r2"/>
</dbReference>
<keyword evidence="3" id="KW-0731">Sigma factor</keyword>
<dbReference type="EMBL" id="JAENRR010000024">
    <property type="protein sequence ID" value="MBK3517910.1"/>
    <property type="molecule type" value="Genomic_DNA"/>
</dbReference>
<dbReference type="Pfam" id="PF08281">
    <property type="entry name" value="Sigma70_r4_2"/>
    <property type="match status" value="1"/>
</dbReference>
<reference evidence="7 8" key="1">
    <citation type="submission" date="2021-01" db="EMBL/GenBank/DDBJ databases">
        <title>Carboxyliciviraga sp.nov., isolated from coastal sediments.</title>
        <authorList>
            <person name="Lu D."/>
            <person name="Zhang T."/>
        </authorList>
    </citation>
    <scope>NUCLEOTIDE SEQUENCE [LARGE SCALE GENOMIC DNA]</scope>
    <source>
        <strain evidence="7 8">N1Y132</strain>
    </source>
</reference>
<keyword evidence="2" id="KW-0805">Transcription regulation</keyword>
<dbReference type="Gene3D" id="1.10.10.10">
    <property type="entry name" value="Winged helix-like DNA-binding domain superfamily/Winged helix DNA-binding domain"/>
    <property type="match status" value="1"/>
</dbReference>
<dbReference type="InterPro" id="IPR014284">
    <property type="entry name" value="RNA_pol_sigma-70_dom"/>
</dbReference>
<dbReference type="InterPro" id="IPR013324">
    <property type="entry name" value="RNA_pol_sigma_r3/r4-like"/>
</dbReference>
<dbReference type="Proteomes" id="UP000605676">
    <property type="component" value="Unassembled WGS sequence"/>
</dbReference>
<accession>A0ABS1HJY5</accession>
<dbReference type="PANTHER" id="PTHR43133:SF46">
    <property type="entry name" value="RNA POLYMERASE SIGMA-70 FACTOR ECF SUBFAMILY"/>
    <property type="match status" value="1"/>
</dbReference>
<feature type="domain" description="RNA polymerase sigma factor 70 region 4 type 2" evidence="6">
    <location>
        <begin position="126"/>
        <end position="176"/>
    </location>
</feature>
<evidence type="ECO:0000313" key="8">
    <source>
        <dbReference type="Proteomes" id="UP000605676"/>
    </source>
</evidence>
<evidence type="ECO:0000256" key="2">
    <source>
        <dbReference type="ARBA" id="ARBA00023015"/>
    </source>
</evidence>
<dbReference type="RefSeq" id="WP_200465140.1">
    <property type="nucleotide sequence ID" value="NZ_JAENRR010000024.1"/>
</dbReference>
<name>A0ABS1HJY5_9BACT</name>
<feature type="domain" description="RNA polymerase sigma-70 region 2" evidence="5">
    <location>
        <begin position="22"/>
        <end position="86"/>
    </location>
</feature>
<organism evidence="7 8">
    <name type="scientific">Carboxylicivirga marina</name>
    <dbReference type="NCBI Taxonomy" id="2800988"/>
    <lineage>
        <taxon>Bacteria</taxon>
        <taxon>Pseudomonadati</taxon>
        <taxon>Bacteroidota</taxon>
        <taxon>Bacteroidia</taxon>
        <taxon>Marinilabiliales</taxon>
        <taxon>Marinilabiliaceae</taxon>
        <taxon>Carboxylicivirga</taxon>
    </lineage>
</organism>
<dbReference type="InterPro" id="IPR014327">
    <property type="entry name" value="RNA_pol_sigma70_bacteroid"/>
</dbReference>
<dbReference type="Pfam" id="PF04542">
    <property type="entry name" value="Sigma70_r2"/>
    <property type="match status" value="1"/>
</dbReference>
<dbReference type="InterPro" id="IPR013249">
    <property type="entry name" value="RNA_pol_sigma70_r4_t2"/>
</dbReference>
<evidence type="ECO:0000259" key="5">
    <source>
        <dbReference type="Pfam" id="PF04542"/>
    </source>
</evidence>
<evidence type="ECO:0000256" key="1">
    <source>
        <dbReference type="ARBA" id="ARBA00010641"/>
    </source>
</evidence>
<protein>
    <submittedName>
        <fullName evidence="7">RNA polymerase sigma-70 factor</fullName>
    </submittedName>
</protein>
<evidence type="ECO:0000256" key="4">
    <source>
        <dbReference type="ARBA" id="ARBA00023163"/>
    </source>
</evidence>
<dbReference type="InterPro" id="IPR039425">
    <property type="entry name" value="RNA_pol_sigma-70-like"/>
</dbReference>
<dbReference type="InterPro" id="IPR007627">
    <property type="entry name" value="RNA_pol_sigma70_r2"/>
</dbReference>
<dbReference type="InterPro" id="IPR036388">
    <property type="entry name" value="WH-like_DNA-bd_sf"/>
</dbReference>
<dbReference type="SUPFAM" id="SSF88946">
    <property type="entry name" value="Sigma2 domain of RNA polymerase sigma factors"/>
    <property type="match status" value="1"/>
</dbReference>
<keyword evidence="8" id="KW-1185">Reference proteome</keyword>
<evidence type="ECO:0000259" key="6">
    <source>
        <dbReference type="Pfam" id="PF08281"/>
    </source>
</evidence>